<dbReference type="InterPro" id="IPR045379">
    <property type="entry name" value="Crinkler_N"/>
</dbReference>
<proteinExistence type="predicted"/>
<dbReference type="GO" id="GO:0043657">
    <property type="term" value="C:host cell"/>
    <property type="evidence" value="ECO:0007669"/>
    <property type="project" value="UniProtKB-SubCell"/>
</dbReference>
<feature type="coiled-coil region" evidence="4">
    <location>
        <begin position="500"/>
        <end position="548"/>
    </location>
</feature>
<name>A0AAD4H149_9FUNG</name>
<evidence type="ECO:0000256" key="2">
    <source>
        <dbReference type="ARBA" id="ARBA00004613"/>
    </source>
</evidence>
<keyword evidence="3" id="KW-0964">Secreted</keyword>
<feature type="coiled-coil region" evidence="4">
    <location>
        <begin position="352"/>
        <end position="379"/>
    </location>
</feature>
<feature type="non-terminal residue" evidence="6">
    <location>
        <position position="664"/>
    </location>
</feature>
<dbReference type="EMBL" id="JAAAIL010002553">
    <property type="protein sequence ID" value="KAG0256361.1"/>
    <property type="molecule type" value="Genomic_DNA"/>
</dbReference>
<gene>
    <name evidence="6" type="ORF">BGZ95_005518</name>
</gene>
<comment type="subcellular location">
    <subcellularLocation>
        <location evidence="1">Host cell</location>
    </subcellularLocation>
    <subcellularLocation>
        <location evidence="2">Secreted</location>
    </subcellularLocation>
</comment>
<reference evidence="6" key="1">
    <citation type="journal article" date="2020" name="Fungal Divers.">
        <title>Resolving the Mortierellaceae phylogeny through synthesis of multi-gene phylogenetics and phylogenomics.</title>
        <authorList>
            <person name="Vandepol N."/>
            <person name="Liber J."/>
            <person name="Desiro A."/>
            <person name="Na H."/>
            <person name="Kennedy M."/>
            <person name="Barry K."/>
            <person name="Grigoriev I.V."/>
            <person name="Miller A.N."/>
            <person name="O'Donnell K."/>
            <person name="Stajich J.E."/>
            <person name="Bonito G."/>
        </authorList>
    </citation>
    <scope>NUCLEOTIDE SEQUENCE</scope>
    <source>
        <strain evidence="6">NRRL 28262</strain>
    </source>
</reference>
<keyword evidence="7" id="KW-1185">Reference proteome</keyword>
<keyword evidence="4" id="KW-0175">Coiled coil</keyword>
<evidence type="ECO:0000313" key="7">
    <source>
        <dbReference type="Proteomes" id="UP001194580"/>
    </source>
</evidence>
<dbReference type="Proteomes" id="UP001194580">
    <property type="component" value="Unassembled WGS sequence"/>
</dbReference>
<evidence type="ECO:0000256" key="4">
    <source>
        <dbReference type="SAM" id="Coils"/>
    </source>
</evidence>
<dbReference type="Pfam" id="PF20147">
    <property type="entry name" value="Crinkler"/>
    <property type="match status" value="1"/>
</dbReference>
<evidence type="ECO:0000313" key="6">
    <source>
        <dbReference type="EMBL" id="KAG0256361.1"/>
    </source>
</evidence>
<accession>A0AAD4H149</accession>
<dbReference type="GO" id="GO:0005576">
    <property type="term" value="C:extracellular region"/>
    <property type="evidence" value="ECO:0007669"/>
    <property type="project" value="UniProtKB-SubCell"/>
</dbReference>
<organism evidence="6 7">
    <name type="scientific">Linnemannia exigua</name>
    <dbReference type="NCBI Taxonomy" id="604196"/>
    <lineage>
        <taxon>Eukaryota</taxon>
        <taxon>Fungi</taxon>
        <taxon>Fungi incertae sedis</taxon>
        <taxon>Mucoromycota</taxon>
        <taxon>Mortierellomycotina</taxon>
        <taxon>Mortierellomycetes</taxon>
        <taxon>Mortierellales</taxon>
        <taxon>Mortierellaceae</taxon>
        <taxon>Linnemannia</taxon>
    </lineage>
</organism>
<evidence type="ECO:0000259" key="5">
    <source>
        <dbReference type="Pfam" id="PF20147"/>
    </source>
</evidence>
<evidence type="ECO:0000256" key="1">
    <source>
        <dbReference type="ARBA" id="ARBA00004340"/>
    </source>
</evidence>
<dbReference type="AlphaFoldDB" id="A0AAD4H149"/>
<feature type="domain" description="Crinkler effector protein N-terminal" evidence="5">
    <location>
        <begin position="1"/>
        <end position="70"/>
    </location>
</feature>
<evidence type="ECO:0000256" key="3">
    <source>
        <dbReference type="ARBA" id="ARBA00022525"/>
    </source>
</evidence>
<comment type="caution">
    <text evidence="6">The sequence shown here is derived from an EMBL/GenBank/DDBJ whole genome shotgun (WGS) entry which is preliminary data.</text>
</comment>
<sequence>KLIKIEKPNAFQHIDANDLVLWRVSIPDDDDDVPILLDSVTEKEKLKATYEISEFFKKKTLPKKSIHIIIDRPQAVSTSHTLELEAKMAETLMEIENLRGGKNTLDPEMALIRRQLSELEEFKAEVTSSSINIGIIVKPEKRVVFTWSTVVETATLDDLKKEISELYPQYAHGEYLQIFLYNGHPKPECIRDDDDLRRILRVTRTTVKPGWIISLETPSKSFGNWTFKEVCEEYNLSVASEPELAALKPFAGIQSAPLETDVEKATLDLLIKEIEARAESLPLNGGNEATKSMVVASFLVAATRLFKDDLYLMSQRQLSGRRGNGPVDFSVHPRKTHDYTLGVTEAKRSDLKQGVAQNIVQLEAALTEKKRKRKKYDLDGDENPPSKQSAYGIVTDAERWAFVEFTMDEDEAVSIRMSWLSETLNFSGDWRVAAREIFAKIRWLWSRMVGEIPARELYSRKPTTPPNKRRAIDLSISTSTASTATASTGQNQHAQDSLDLEGANDDLASAQEELEDTQIKLEETEFMLKNTQDALAASEEARRAANRDRVIARPESKQEVFAVLKFRRPQPLPVGAYRLFALQRKAVKRTLDQFIANNPDLDAVEMDELRFDRSPRGQYVYQHMLDDKHAPIMFSRRRFVVKDGHTEDEMKTYILNVFNTHTRE</sequence>
<protein>
    <recommendedName>
        <fullName evidence="5">Crinkler effector protein N-terminal domain-containing protein</fullName>
    </recommendedName>
</protein>